<dbReference type="Proteomes" id="UP001529510">
    <property type="component" value="Unassembled WGS sequence"/>
</dbReference>
<name>A0ABD0NZT7_CIRMR</name>
<evidence type="ECO:0000256" key="1">
    <source>
        <dbReference type="SAM" id="MobiDB-lite"/>
    </source>
</evidence>
<sequence>MTKDRTLKRKKRMEDAARFTALARREHPFVEYGREFCGLVIMSGLEDATINSVLDWGQLQPPCGPPRHHRSELEERDPPVSGECPDPIQHQTNGPPRAQPTHTPTRGARAHRGRRKRERSLRSLSLSTTMSATADVPVGSEGAEDSTTAEGEQCLDLGHFDIELDLIEFTEDIFVERDLIGLRPGSHLAPPS</sequence>
<feature type="compositionally biased region" description="Basic residues" evidence="1">
    <location>
        <begin position="108"/>
        <end position="119"/>
    </location>
</feature>
<dbReference type="AlphaFoldDB" id="A0ABD0NZT7"/>
<proteinExistence type="predicted"/>
<keyword evidence="3" id="KW-1185">Reference proteome</keyword>
<comment type="caution">
    <text evidence="2">The sequence shown here is derived from an EMBL/GenBank/DDBJ whole genome shotgun (WGS) entry which is preliminary data.</text>
</comment>
<protein>
    <submittedName>
        <fullName evidence="2">Uncharacterized protein</fullName>
    </submittedName>
</protein>
<dbReference type="EMBL" id="JAMKFB020000019">
    <property type="protein sequence ID" value="KAL0167368.1"/>
    <property type="molecule type" value="Genomic_DNA"/>
</dbReference>
<gene>
    <name evidence="2" type="ORF">M9458_039212</name>
</gene>
<feature type="non-terminal residue" evidence="2">
    <location>
        <position position="192"/>
    </location>
</feature>
<organism evidence="2 3">
    <name type="scientific">Cirrhinus mrigala</name>
    <name type="common">Mrigala</name>
    <dbReference type="NCBI Taxonomy" id="683832"/>
    <lineage>
        <taxon>Eukaryota</taxon>
        <taxon>Metazoa</taxon>
        <taxon>Chordata</taxon>
        <taxon>Craniata</taxon>
        <taxon>Vertebrata</taxon>
        <taxon>Euteleostomi</taxon>
        <taxon>Actinopterygii</taxon>
        <taxon>Neopterygii</taxon>
        <taxon>Teleostei</taxon>
        <taxon>Ostariophysi</taxon>
        <taxon>Cypriniformes</taxon>
        <taxon>Cyprinidae</taxon>
        <taxon>Labeoninae</taxon>
        <taxon>Labeonini</taxon>
        <taxon>Cirrhinus</taxon>
    </lineage>
</organism>
<feature type="compositionally biased region" description="Polar residues" evidence="1">
    <location>
        <begin position="89"/>
        <end position="104"/>
    </location>
</feature>
<evidence type="ECO:0000313" key="2">
    <source>
        <dbReference type="EMBL" id="KAL0167368.1"/>
    </source>
</evidence>
<feature type="region of interest" description="Disordered" evidence="1">
    <location>
        <begin position="62"/>
        <end position="149"/>
    </location>
</feature>
<evidence type="ECO:0000313" key="3">
    <source>
        <dbReference type="Proteomes" id="UP001529510"/>
    </source>
</evidence>
<reference evidence="2 3" key="1">
    <citation type="submission" date="2024-05" db="EMBL/GenBank/DDBJ databases">
        <title>Genome sequencing and assembly of Indian major carp, Cirrhinus mrigala (Hamilton, 1822).</title>
        <authorList>
            <person name="Mohindra V."/>
            <person name="Chowdhury L.M."/>
            <person name="Lal K."/>
            <person name="Jena J.K."/>
        </authorList>
    </citation>
    <scope>NUCLEOTIDE SEQUENCE [LARGE SCALE GENOMIC DNA]</scope>
    <source>
        <strain evidence="2">CM1030</strain>
        <tissue evidence="2">Blood</tissue>
    </source>
</reference>
<accession>A0ABD0NZT7</accession>